<dbReference type="Proteomes" id="UP001220209">
    <property type="component" value="Plasmid unnamed1"/>
</dbReference>
<dbReference type="AlphaFoldDB" id="A0A250LL75"/>
<evidence type="ECO:0000313" key="1">
    <source>
        <dbReference type="EMBL" id="BBA45325.1"/>
    </source>
</evidence>
<dbReference type="EMBL" id="AP018360">
    <property type="protein sequence ID" value="BBA45325.1"/>
    <property type="molecule type" value="Genomic_DNA"/>
</dbReference>
<organism evidence="1">
    <name type="scientific">Burkholderia contaminans</name>
    <dbReference type="NCBI Taxonomy" id="488447"/>
    <lineage>
        <taxon>Bacteria</taxon>
        <taxon>Pseudomonadati</taxon>
        <taxon>Pseudomonadota</taxon>
        <taxon>Betaproteobacteria</taxon>
        <taxon>Burkholderiales</taxon>
        <taxon>Burkholderiaceae</taxon>
        <taxon>Burkholderia</taxon>
        <taxon>Burkholderia cepacia complex</taxon>
    </lineage>
</organism>
<geneLocation type="plasmid" evidence="1">
    <name>pBC453</name>
</geneLocation>
<reference evidence="1" key="1">
    <citation type="journal article" date="2016" name="Biosci. Biotechnol. Biochem.">
        <title>Bioconversion of AHX to AOH by resting cells of Burkholderia contaminans CH-1.</title>
        <authorList>
            <person name="Choi J.H."/>
            <person name="Kikuchi A."/>
            <person name="Pumkaeo P."/>
            <person name="Hirai H."/>
            <person name="Tokuyama S."/>
            <person name="Kawagishi H."/>
        </authorList>
    </citation>
    <scope>NUCLEOTIDE SEQUENCE</scope>
    <source>
        <strain evidence="1">CH-1</strain>
        <plasmid evidence="1">pBC453</plasmid>
    </source>
</reference>
<keyword evidence="1" id="KW-0614">Plasmid</keyword>
<dbReference type="EMBL" id="CP090643">
    <property type="protein sequence ID" value="WFN23593.1"/>
    <property type="molecule type" value="Genomic_DNA"/>
</dbReference>
<sequence length="153" mass="16801">MSDNPSQGGNVADILPKAVQWAKQVAEKGLLAGRGLTPSELVDASQVGVEAPERVRLVLVDEVPMPTDPVLREIAVRTGLLSSRLSGLTLGYAIFIVPTQLTRRLLTHECRHVHQYERAGSIDQFLPEYLRQITTYGYSSAPLELDASMHELP</sequence>
<accession>A0A250LL75</accession>
<dbReference type="RefSeq" id="WP_046543687.1">
    <property type="nucleotide sequence ID" value="NZ_AP018360.1"/>
</dbReference>
<dbReference type="OrthoDB" id="196110at2"/>
<evidence type="ECO:0008006" key="4">
    <source>
        <dbReference type="Google" id="ProtNLM"/>
    </source>
</evidence>
<evidence type="ECO:0000313" key="2">
    <source>
        <dbReference type="EMBL" id="WFN23593.1"/>
    </source>
</evidence>
<evidence type="ECO:0000313" key="3">
    <source>
        <dbReference type="Proteomes" id="UP001220209"/>
    </source>
</evidence>
<proteinExistence type="predicted"/>
<protein>
    <recommendedName>
        <fullName evidence="4">DUF4157 domain-containing protein</fullName>
    </recommendedName>
</protein>
<geneLocation type="plasmid" evidence="2 3">
    <name>unnamed1</name>
</geneLocation>
<gene>
    <name evidence="1" type="ORF">BCCH1_78360</name>
    <name evidence="2" type="ORF">LXE91_39345</name>
</gene>
<name>A0A250LL75_9BURK</name>
<reference evidence="2 3" key="3">
    <citation type="submission" date="2021-12" db="EMBL/GenBank/DDBJ databases">
        <title>Genomic and phenotypic characterization of three Burkholderia contaminans isolates recovered from different sources.</title>
        <authorList>
            <person name="Lopez De Volder A."/>
            <person name="Fan Y."/>
            <person name="Nunvar J."/>
            <person name="Herrera T."/>
            <person name="Timp W."/>
            <person name="Degrossi J."/>
        </authorList>
    </citation>
    <scope>NUCLEOTIDE SEQUENCE [LARGE SCALE GENOMIC DNA]</scope>
    <source>
        <strain evidence="2 3">LMG 23361</strain>
        <plasmid evidence="2 3">unnamed1</plasmid>
    </source>
</reference>
<reference evidence="1" key="2">
    <citation type="journal article" date="2017" name="Genome Announc.">
        <title>High-Quality Draft Genome Sequence of Burkholderia contaminans CH-1, a Gram-Negative Bacterium That Metabolizes 2-Azahypoxanthine, a Plant Growth-Regulating Compound.</title>
        <authorList>
            <person name="Choi J.-H."/>
            <person name="Sugiura H."/>
            <person name="Moriuchi R."/>
            <person name="Kawagishi H."/>
            <person name="Dohra H."/>
        </authorList>
    </citation>
    <scope>NUCLEOTIDE SEQUENCE</scope>
    <source>
        <strain evidence="1">CH-1</strain>
        <plasmid evidence="1">pBC453</plasmid>
    </source>
</reference>